<accession>A0A382XYD8</accession>
<organism evidence="2">
    <name type="scientific">marine metagenome</name>
    <dbReference type="NCBI Taxonomy" id="408172"/>
    <lineage>
        <taxon>unclassified sequences</taxon>
        <taxon>metagenomes</taxon>
        <taxon>ecological metagenomes</taxon>
    </lineage>
</organism>
<keyword evidence="1" id="KW-0472">Membrane</keyword>
<reference evidence="2" key="1">
    <citation type="submission" date="2018-05" db="EMBL/GenBank/DDBJ databases">
        <authorList>
            <person name="Lanie J.A."/>
            <person name="Ng W.-L."/>
            <person name="Kazmierczak K.M."/>
            <person name="Andrzejewski T.M."/>
            <person name="Davidsen T.M."/>
            <person name="Wayne K.J."/>
            <person name="Tettelin H."/>
            <person name="Glass J.I."/>
            <person name="Rusch D."/>
            <person name="Podicherti R."/>
            <person name="Tsui H.-C.T."/>
            <person name="Winkler M.E."/>
        </authorList>
    </citation>
    <scope>NUCLEOTIDE SEQUENCE</scope>
</reference>
<feature type="transmembrane region" description="Helical" evidence="1">
    <location>
        <begin position="12"/>
        <end position="32"/>
    </location>
</feature>
<name>A0A382XYD8_9ZZZZ</name>
<proteinExistence type="predicted"/>
<keyword evidence="1" id="KW-1133">Transmembrane helix</keyword>
<keyword evidence="1" id="KW-0812">Transmembrane</keyword>
<protein>
    <submittedName>
        <fullName evidence="2">Uncharacterized protein</fullName>
    </submittedName>
</protein>
<evidence type="ECO:0000313" key="2">
    <source>
        <dbReference type="EMBL" id="SVD76137.1"/>
    </source>
</evidence>
<gene>
    <name evidence="2" type="ORF">METZ01_LOCUS428991</name>
</gene>
<dbReference type="AlphaFoldDB" id="A0A382XYD8"/>
<dbReference type="EMBL" id="UINC01171527">
    <property type="protein sequence ID" value="SVD76137.1"/>
    <property type="molecule type" value="Genomic_DNA"/>
</dbReference>
<evidence type="ECO:0000256" key="1">
    <source>
        <dbReference type="SAM" id="Phobius"/>
    </source>
</evidence>
<sequence length="41" mass="4673">MDNKDIQYWEKVSVWSLRFIIAVGSVLVVLVVTGHIDKLIS</sequence>